<reference evidence="1" key="1">
    <citation type="submission" date="2018-05" db="EMBL/GenBank/DDBJ databases">
        <authorList>
            <person name="Lanie J.A."/>
            <person name="Ng W.-L."/>
            <person name="Kazmierczak K.M."/>
            <person name="Andrzejewski T.M."/>
            <person name="Davidsen T.M."/>
            <person name="Wayne K.J."/>
            <person name="Tettelin H."/>
            <person name="Glass J.I."/>
            <person name="Rusch D."/>
            <person name="Podicherti R."/>
            <person name="Tsui H.-C.T."/>
            <person name="Winkler M.E."/>
        </authorList>
    </citation>
    <scope>NUCLEOTIDE SEQUENCE</scope>
</reference>
<name>A0A382GP34_9ZZZZ</name>
<dbReference type="EMBL" id="UINC01056638">
    <property type="protein sequence ID" value="SVB76896.1"/>
    <property type="molecule type" value="Genomic_DNA"/>
</dbReference>
<evidence type="ECO:0000313" key="1">
    <source>
        <dbReference type="EMBL" id="SVB76896.1"/>
    </source>
</evidence>
<proteinExistence type="predicted"/>
<accession>A0A382GP34</accession>
<dbReference type="AlphaFoldDB" id="A0A382GP34"/>
<sequence length="76" mass="8524">MNKLRNSIKVLLCRKSIQYVTNNNIDVAFVKFNDHYLDLDGVSIFCDDSIGTGPVQIEKKTKFSHLTACFGTGIAR</sequence>
<organism evidence="1">
    <name type="scientific">marine metagenome</name>
    <dbReference type="NCBI Taxonomy" id="408172"/>
    <lineage>
        <taxon>unclassified sequences</taxon>
        <taxon>metagenomes</taxon>
        <taxon>ecological metagenomes</taxon>
    </lineage>
</organism>
<protein>
    <submittedName>
        <fullName evidence="1">Uncharacterized protein</fullName>
    </submittedName>
</protein>
<gene>
    <name evidence="1" type="ORF">METZ01_LOCUS229750</name>
</gene>